<evidence type="ECO:0000313" key="1">
    <source>
        <dbReference type="EMBL" id="SFI76299.1"/>
    </source>
</evidence>
<keyword evidence="2" id="KW-1185">Reference proteome</keyword>
<evidence type="ECO:0000313" key="2">
    <source>
        <dbReference type="Proteomes" id="UP000199518"/>
    </source>
</evidence>
<proteinExistence type="predicted"/>
<dbReference type="Proteomes" id="UP000199518">
    <property type="component" value="Unassembled WGS sequence"/>
</dbReference>
<dbReference type="AlphaFoldDB" id="A0A1I3KUV5"/>
<sequence>MDTAAAWQHLFSSWPKSRPKTGIVITTFQEPIPFTNFLLSEGILALERDRPDSQNARKVFVAFTAILAVKFTDTDDFLNFKQLGFC</sequence>
<dbReference type="OrthoDB" id="281973at2"/>
<reference evidence="2" key="1">
    <citation type="submission" date="2016-10" db="EMBL/GenBank/DDBJ databases">
        <authorList>
            <person name="Varghese N."/>
            <person name="Submissions S."/>
        </authorList>
    </citation>
    <scope>NUCLEOTIDE SEQUENCE [LARGE SCALE GENOMIC DNA]</scope>
    <source>
        <strain evidence="2">DSM 26348</strain>
    </source>
</reference>
<name>A0A1I3KUV5_9PLAN</name>
<organism evidence="1 2">
    <name type="scientific">Planctomicrobium piriforme</name>
    <dbReference type="NCBI Taxonomy" id="1576369"/>
    <lineage>
        <taxon>Bacteria</taxon>
        <taxon>Pseudomonadati</taxon>
        <taxon>Planctomycetota</taxon>
        <taxon>Planctomycetia</taxon>
        <taxon>Planctomycetales</taxon>
        <taxon>Planctomycetaceae</taxon>
        <taxon>Planctomicrobium</taxon>
    </lineage>
</organism>
<dbReference type="EMBL" id="FOQD01000012">
    <property type="protein sequence ID" value="SFI76299.1"/>
    <property type="molecule type" value="Genomic_DNA"/>
</dbReference>
<accession>A0A1I3KUV5</accession>
<protein>
    <submittedName>
        <fullName evidence="1">Uncharacterized protein</fullName>
    </submittedName>
</protein>
<gene>
    <name evidence="1" type="ORF">SAMN05421753_11252</name>
</gene>
<dbReference type="RefSeq" id="WP_092051793.1">
    <property type="nucleotide sequence ID" value="NZ_FOQD01000012.1"/>
</dbReference>